<organism evidence="1">
    <name type="scientific">Arundo donax</name>
    <name type="common">Giant reed</name>
    <name type="synonym">Donax arundinaceus</name>
    <dbReference type="NCBI Taxonomy" id="35708"/>
    <lineage>
        <taxon>Eukaryota</taxon>
        <taxon>Viridiplantae</taxon>
        <taxon>Streptophyta</taxon>
        <taxon>Embryophyta</taxon>
        <taxon>Tracheophyta</taxon>
        <taxon>Spermatophyta</taxon>
        <taxon>Magnoliopsida</taxon>
        <taxon>Liliopsida</taxon>
        <taxon>Poales</taxon>
        <taxon>Poaceae</taxon>
        <taxon>PACMAD clade</taxon>
        <taxon>Arundinoideae</taxon>
        <taxon>Arundineae</taxon>
        <taxon>Arundo</taxon>
    </lineage>
</organism>
<dbReference type="AlphaFoldDB" id="A0A0A9G319"/>
<name>A0A0A9G319_ARUDO</name>
<reference evidence="1" key="2">
    <citation type="journal article" date="2015" name="Data Brief">
        <title>Shoot transcriptome of the giant reed, Arundo donax.</title>
        <authorList>
            <person name="Barrero R.A."/>
            <person name="Guerrero F.D."/>
            <person name="Moolhuijzen P."/>
            <person name="Goolsby J.A."/>
            <person name="Tidwell J."/>
            <person name="Bellgard S.E."/>
            <person name="Bellgard M.I."/>
        </authorList>
    </citation>
    <scope>NUCLEOTIDE SEQUENCE</scope>
    <source>
        <tissue evidence="1">Shoot tissue taken approximately 20 cm above the soil surface</tissue>
    </source>
</reference>
<dbReference type="EMBL" id="GBRH01180022">
    <property type="protein sequence ID" value="JAE17874.1"/>
    <property type="molecule type" value="Transcribed_RNA"/>
</dbReference>
<protein>
    <submittedName>
        <fullName evidence="1">Uncharacterized protein</fullName>
    </submittedName>
</protein>
<proteinExistence type="predicted"/>
<evidence type="ECO:0000313" key="1">
    <source>
        <dbReference type="EMBL" id="JAE17874.1"/>
    </source>
</evidence>
<accession>A0A0A9G319</accession>
<sequence length="48" mass="5571">MLHTRLLAYIARATTIENTGMQHIVSCNKGCNKLKHCQYRTVARQHRC</sequence>
<reference evidence="1" key="1">
    <citation type="submission" date="2014-09" db="EMBL/GenBank/DDBJ databases">
        <authorList>
            <person name="Magalhaes I.L.F."/>
            <person name="Oliveira U."/>
            <person name="Santos F.R."/>
            <person name="Vidigal T.H.D.A."/>
            <person name="Brescovit A.D."/>
            <person name="Santos A.J."/>
        </authorList>
    </citation>
    <scope>NUCLEOTIDE SEQUENCE</scope>
    <source>
        <tissue evidence="1">Shoot tissue taken approximately 20 cm above the soil surface</tissue>
    </source>
</reference>